<dbReference type="InterPro" id="IPR003660">
    <property type="entry name" value="HAMP_dom"/>
</dbReference>
<dbReference type="GO" id="GO:0004888">
    <property type="term" value="F:transmembrane signaling receptor activity"/>
    <property type="evidence" value="ECO:0007669"/>
    <property type="project" value="TreeGrafter"/>
</dbReference>
<dbReference type="GO" id="GO:0006935">
    <property type="term" value="P:chemotaxis"/>
    <property type="evidence" value="ECO:0007669"/>
    <property type="project" value="UniProtKB-KW"/>
</dbReference>
<dbReference type="PROSITE" id="PS50111">
    <property type="entry name" value="CHEMOTAXIS_TRANSDUC_2"/>
    <property type="match status" value="1"/>
</dbReference>
<sequence length="885" mass="99195">MYLFANLKIKYKLLLMLSLPLLGLLYFSGVLVTDKLRIAKKMYELQELTELTIKASYLIHQLQRERAINGMFLRSDGERFTKELQQQLTITNAAVQEYRDISQHIKQHDFYTLLQVSLAAVDQQLAQLTAIRTEVKELNIIQDDMITPYIEINDKLLALISKMIILGNHKDLLSRGLAYFNLLQIKEYAGLEGFKLGKVFVRHTFQGNEFKEFIELVTRQQTNLERNLVIYFTPEQQNFLKNKFNGNKAIEETDKMRKIAYENIYGIQVNIDPEYWFEMQNSKIELLKTIEDKLAHDFISKSQEIQQQAHTDFYTILVLTSLLILAALGLVYLVLIGITRPLCKVVNLSKAIAAGQLNNHIDGFSQDEMGELLIAFDSMQTQLSQRIQAFNEVQQQLRDSIAEEKRIAAEALRIQFALNNTSANLLIVDNFYKIIYLNEAVQTLFSKIEAQIRRYLPQFSAQTLLGSSLDIFHQNPEQQQLLINKLSDTYRSAIKLTGLHLDLTMNPVINAQGERLGTVIELTDRTAEVDTEQKIDLVVQAATQGDFSQRINIENKTGFFKAFSERLNQILNCNQKIITELMQVSSALSHGDLTQTITHSYQGALAQLKEDLNTTIAKLTTVMSAIKTSAAAVNNAAEQISQGNLNLSHRTEEQAASLQQAAATMEQMTSAVQQNADNTKQVTQLAINAKTHAQTGGEIVNQAIIAMRAINQSSRKVADIIGVIDEIAFQTNLLALNAAVEAARAGEQGRGFAVVAAEVRNLAQRSAAAAKEIKLLIKDSVITVEEGSRLVNGSGQALQEIVMASKEVSDTITQIALANQEQSASIYQVNKTIAQMEQVTQQNAALVEEAAVASQFLKEQANLMNEQVEFFSLTDRLITSSIQYA</sequence>
<evidence type="ECO:0000256" key="1">
    <source>
        <dbReference type="ARBA" id="ARBA00004370"/>
    </source>
</evidence>
<organism evidence="9 10">
    <name type="scientific">Thioploca ingrica</name>
    <dbReference type="NCBI Taxonomy" id="40754"/>
    <lineage>
        <taxon>Bacteria</taxon>
        <taxon>Pseudomonadati</taxon>
        <taxon>Pseudomonadota</taxon>
        <taxon>Gammaproteobacteria</taxon>
        <taxon>Thiotrichales</taxon>
        <taxon>Thiotrichaceae</taxon>
        <taxon>Thioploca</taxon>
    </lineage>
</organism>
<protein>
    <submittedName>
        <fullName evidence="9">Methyl-accepting chemotaxis protein</fullName>
    </submittedName>
</protein>
<evidence type="ECO:0000259" key="7">
    <source>
        <dbReference type="PROSITE" id="PS50111"/>
    </source>
</evidence>
<dbReference type="AlphaFoldDB" id="A0A090BVU5"/>
<evidence type="ECO:0000256" key="5">
    <source>
        <dbReference type="PROSITE-ProRule" id="PRU00284"/>
    </source>
</evidence>
<feature type="transmembrane region" description="Helical" evidence="6">
    <location>
        <begin position="313"/>
        <end position="338"/>
    </location>
</feature>
<comment type="similarity">
    <text evidence="4">Belongs to the methyl-accepting chemotaxis (MCP) protein family.</text>
</comment>
<feature type="domain" description="Methyl-accepting transducer" evidence="7">
    <location>
        <begin position="629"/>
        <end position="858"/>
    </location>
</feature>
<evidence type="ECO:0000256" key="2">
    <source>
        <dbReference type="ARBA" id="ARBA00022481"/>
    </source>
</evidence>
<dbReference type="OrthoDB" id="6433966at2"/>
<dbReference type="STRING" id="40754.THII_3169"/>
<keyword evidence="10" id="KW-1185">Reference proteome</keyword>
<dbReference type="SUPFAM" id="SSF158472">
    <property type="entry name" value="HAMP domain-like"/>
    <property type="match status" value="1"/>
</dbReference>
<dbReference type="Gene3D" id="3.30.450.20">
    <property type="entry name" value="PAS domain"/>
    <property type="match status" value="1"/>
</dbReference>
<dbReference type="Pfam" id="PF00015">
    <property type="entry name" value="MCPsignal"/>
    <property type="match status" value="1"/>
</dbReference>
<dbReference type="GO" id="GO:0005886">
    <property type="term" value="C:plasma membrane"/>
    <property type="evidence" value="ECO:0007669"/>
    <property type="project" value="TreeGrafter"/>
</dbReference>
<dbReference type="SMART" id="SM00283">
    <property type="entry name" value="MA"/>
    <property type="match status" value="1"/>
</dbReference>
<evidence type="ECO:0000313" key="10">
    <source>
        <dbReference type="Proteomes" id="UP000031623"/>
    </source>
</evidence>
<dbReference type="CDD" id="cd11386">
    <property type="entry name" value="MCP_signal"/>
    <property type="match status" value="1"/>
</dbReference>
<gene>
    <name evidence="9" type="ORF">THII_3169</name>
</gene>
<evidence type="ECO:0000259" key="8">
    <source>
        <dbReference type="PROSITE" id="PS50885"/>
    </source>
</evidence>
<name>A0A090BVU5_9GAMM</name>
<dbReference type="CDD" id="cd06225">
    <property type="entry name" value="HAMP"/>
    <property type="match status" value="1"/>
</dbReference>
<evidence type="ECO:0000256" key="3">
    <source>
        <dbReference type="ARBA" id="ARBA00023224"/>
    </source>
</evidence>
<dbReference type="Proteomes" id="UP000031623">
    <property type="component" value="Chromosome"/>
</dbReference>
<keyword evidence="3 5" id="KW-0807">Transducer</keyword>
<dbReference type="PANTHER" id="PTHR43531:SF14">
    <property type="entry name" value="METHYL-ACCEPTING CHEMOTAXIS PROTEIN I-RELATED"/>
    <property type="match status" value="1"/>
</dbReference>
<dbReference type="Gene3D" id="6.10.340.10">
    <property type="match status" value="1"/>
</dbReference>
<dbReference type="SUPFAM" id="SSF58104">
    <property type="entry name" value="Methyl-accepting chemotaxis protein (MCP) signaling domain"/>
    <property type="match status" value="1"/>
</dbReference>
<dbReference type="Pfam" id="PF00672">
    <property type="entry name" value="HAMP"/>
    <property type="match status" value="1"/>
</dbReference>
<dbReference type="Pfam" id="PF08376">
    <property type="entry name" value="NIT"/>
    <property type="match status" value="1"/>
</dbReference>
<dbReference type="PROSITE" id="PS50885">
    <property type="entry name" value="HAMP"/>
    <property type="match status" value="2"/>
</dbReference>
<keyword evidence="6" id="KW-1133">Transmembrane helix</keyword>
<dbReference type="SMART" id="SM00304">
    <property type="entry name" value="HAMP"/>
    <property type="match status" value="2"/>
</dbReference>
<keyword evidence="2" id="KW-0488">Methylation</keyword>
<proteinExistence type="inferred from homology"/>
<reference evidence="9 10" key="1">
    <citation type="journal article" date="2014" name="ISME J.">
        <title>Ecophysiology of Thioploca ingrica as revealed by the complete genome sequence supplemented with proteomic evidence.</title>
        <authorList>
            <person name="Kojima H."/>
            <person name="Ogura Y."/>
            <person name="Yamamoto N."/>
            <person name="Togashi T."/>
            <person name="Mori H."/>
            <person name="Watanabe T."/>
            <person name="Nemoto F."/>
            <person name="Kurokawa K."/>
            <person name="Hayashi T."/>
            <person name="Fukui M."/>
        </authorList>
    </citation>
    <scope>NUCLEOTIDE SEQUENCE [LARGE SCALE GENOMIC DNA]</scope>
</reference>
<dbReference type="InterPro" id="IPR004089">
    <property type="entry name" value="MCPsignal_dom"/>
</dbReference>
<dbReference type="InterPro" id="IPR013587">
    <property type="entry name" value="Nitrate/nitrite_sensing"/>
</dbReference>
<feature type="transmembrane region" description="Helical" evidence="6">
    <location>
        <begin position="13"/>
        <end position="32"/>
    </location>
</feature>
<comment type="subcellular location">
    <subcellularLocation>
        <location evidence="1">Membrane</location>
    </subcellularLocation>
</comment>
<accession>A0A090BVU5</accession>
<keyword evidence="6" id="KW-0812">Transmembrane</keyword>
<dbReference type="PANTHER" id="PTHR43531">
    <property type="entry name" value="PROTEIN ICFG"/>
    <property type="match status" value="1"/>
</dbReference>
<keyword evidence="6" id="KW-0472">Membrane</keyword>
<evidence type="ECO:0000313" key="9">
    <source>
        <dbReference type="EMBL" id="BAP57466.1"/>
    </source>
</evidence>
<dbReference type="InterPro" id="IPR051310">
    <property type="entry name" value="MCP_chemotaxis"/>
</dbReference>
<evidence type="ECO:0000256" key="4">
    <source>
        <dbReference type="ARBA" id="ARBA00029447"/>
    </source>
</evidence>
<dbReference type="HOGENOM" id="CLU_000445_107_22_6"/>
<feature type="domain" description="HAMP" evidence="8">
    <location>
        <begin position="336"/>
        <end position="388"/>
    </location>
</feature>
<dbReference type="GO" id="GO:0007165">
    <property type="term" value="P:signal transduction"/>
    <property type="evidence" value="ECO:0007669"/>
    <property type="project" value="UniProtKB-KW"/>
</dbReference>
<dbReference type="KEGG" id="tig:THII_3169"/>
<dbReference type="EMBL" id="AP014633">
    <property type="protein sequence ID" value="BAP57466.1"/>
    <property type="molecule type" value="Genomic_DNA"/>
</dbReference>
<dbReference type="FunFam" id="1.10.287.950:FF:000001">
    <property type="entry name" value="Methyl-accepting chemotaxis sensory transducer"/>
    <property type="match status" value="1"/>
</dbReference>
<evidence type="ECO:0000256" key="6">
    <source>
        <dbReference type="SAM" id="Phobius"/>
    </source>
</evidence>
<dbReference type="Pfam" id="PF18947">
    <property type="entry name" value="HAMP_2"/>
    <property type="match status" value="1"/>
</dbReference>
<feature type="domain" description="HAMP" evidence="8">
    <location>
        <begin position="578"/>
        <end position="624"/>
    </location>
</feature>
<dbReference type="Gene3D" id="1.10.287.950">
    <property type="entry name" value="Methyl-accepting chemotaxis protein"/>
    <property type="match status" value="1"/>
</dbReference>